<comment type="caution">
    <text evidence="1">The sequence shown here is derived from an EMBL/GenBank/DDBJ whole genome shotgun (WGS) entry which is preliminary data.</text>
</comment>
<proteinExistence type="predicted"/>
<name>A0A9D9E8E8_9LACO</name>
<dbReference type="EMBL" id="JADIMP010000096">
    <property type="protein sequence ID" value="MBO8441968.1"/>
    <property type="molecule type" value="Genomic_DNA"/>
</dbReference>
<dbReference type="Proteomes" id="UP000823614">
    <property type="component" value="Unassembled WGS sequence"/>
</dbReference>
<dbReference type="AlphaFoldDB" id="A0A9D9E8E8"/>
<accession>A0A9D9E8E8</accession>
<sequence length="117" mass="13423">MTKENHSNVGKIMVSEWGYDQTNIDFYVVVRETEASVWIAPIAFGSYESVGYDEHNVTASKNQAQQIVEQYQKDPKSVQGVEMHRKMKNSDELACWVSSFAIATEYHGEELLETSYY</sequence>
<gene>
    <name evidence="1" type="ORF">IAA89_06015</name>
</gene>
<evidence type="ECO:0000313" key="2">
    <source>
        <dbReference type="Proteomes" id="UP000823614"/>
    </source>
</evidence>
<reference evidence="1" key="1">
    <citation type="submission" date="2020-10" db="EMBL/GenBank/DDBJ databases">
        <authorList>
            <person name="Gilroy R."/>
        </authorList>
    </citation>
    <scope>NUCLEOTIDE SEQUENCE</scope>
    <source>
        <strain evidence="1">C6-149</strain>
    </source>
</reference>
<evidence type="ECO:0000313" key="1">
    <source>
        <dbReference type="EMBL" id="MBO8441968.1"/>
    </source>
</evidence>
<reference evidence="1" key="2">
    <citation type="journal article" date="2021" name="PeerJ">
        <title>Extensive microbial diversity within the chicken gut microbiome revealed by metagenomics and culture.</title>
        <authorList>
            <person name="Gilroy R."/>
            <person name="Ravi A."/>
            <person name="Getino M."/>
            <person name="Pursley I."/>
            <person name="Horton D.L."/>
            <person name="Alikhan N.F."/>
            <person name="Baker D."/>
            <person name="Gharbi K."/>
            <person name="Hall N."/>
            <person name="Watson M."/>
            <person name="Adriaenssens E.M."/>
            <person name="Foster-Nyarko E."/>
            <person name="Jarju S."/>
            <person name="Secka A."/>
            <person name="Antonio M."/>
            <person name="Oren A."/>
            <person name="Chaudhuri R.R."/>
            <person name="La Ragione R."/>
            <person name="Hildebrand F."/>
            <person name="Pallen M.J."/>
        </authorList>
    </citation>
    <scope>NUCLEOTIDE SEQUENCE</scope>
    <source>
        <strain evidence="1">C6-149</strain>
    </source>
</reference>
<protein>
    <submittedName>
        <fullName evidence="1">Uncharacterized protein</fullName>
    </submittedName>
</protein>
<organism evidence="1 2">
    <name type="scientific">Candidatus Gallilactobacillus intestinavium</name>
    <dbReference type="NCBI Taxonomy" id="2840838"/>
    <lineage>
        <taxon>Bacteria</taxon>
        <taxon>Bacillati</taxon>
        <taxon>Bacillota</taxon>
        <taxon>Bacilli</taxon>
        <taxon>Lactobacillales</taxon>
        <taxon>Lactobacillaceae</taxon>
        <taxon>Lactobacillaceae incertae sedis</taxon>
        <taxon>Candidatus Gallilactobacillus</taxon>
    </lineage>
</organism>